<dbReference type="PRINTS" id="PR00691">
    <property type="entry name" value="ADHESINB"/>
</dbReference>
<dbReference type="InterPro" id="IPR006128">
    <property type="entry name" value="Lipoprotein_PsaA-like"/>
</dbReference>
<dbReference type="PRINTS" id="PR00690">
    <property type="entry name" value="ADHESNFAMILY"/>
</dbReference>
<comment type="caution">
    <text evidence="5">The sequence shown here is derived from an EMBL/GenBank/DDBJ whole genome shotgun (WGS) entry which is preliminary data.</text>
</comment>
<evidence type="ECO:0000256" key="4">
    <source>
        <dbReference type="RuleBase" id="RU003512"/>
    </source>
</evidence>
<evidence type="ECO:0000313" key="6">
    <source>
        <dbReference type="Proteomes" id="UP000647235"/>
    </source>
</evidence>
<evidence type="ECO:0000313" key="5">
    <source>
        <dbReference type="EMBL" id="MBC5663991.1"/>
    </source>
</evidence>
<dbReference type="PANTHER" id="PTHR42953:SF3">
    <property type="entry name" value="HIGH-AFFINITY ZINC UPTAKE SYSTEM PROTEIN ZNUA"/>
    <property type="match status" value="1"/>
</dbReference>
<dbReference type="SUPFAM" id="SSF53807">
    <property type="entry name" value="Helical backbone' metal receptor"/>
    <property type="match status" value="1"/>
</dbReference>
<protein>
    <submittedName>
        <fullName evidence="5">Zinc ABC transporter substrate-binding protein</fullName>
    </submittedName>
</protein>
<keyword evidence="2 4" id="KW-0813">Transport</keyword>
<evidence type="ECO:0000256" key="2">
    <source>
        <dbReference type="ARBA" id="ARBA00022448"/>
    </source>
</evidence>
<evidence type="ECO:0000256" key="3">
    <source>
        <dbReference type="ARBA" id="ARBA00022729"/>
    </source>
</evidence>
<dbReference type="EMBL" id="JACOOY010000002">
    <property type="protein sequence ID" value="MBC5663991.1"/>
    <property type="molecule type" value="Genomic_DNA"/>
</dbReference>
<dbReference type="Gene3D" id="3.40.50.1980">
    <property type="entry name" value="Nitrogenase molybdenum iron protein domain"/>
    <property type="match status" value="2"/>
</dbReference>
<sequence length="302" mass="33966">MKKTFRYRFSTVVLFLLAISMLVTGCGKESSMERKKANGKVQVVASFYMMYDLAKKIGGDQVEVKDLVPAGTEPHEWEPGARDVASLEDADVFVYNGAEMEHWTDTILNTLDNKELVVAEASKGVKLTGSDPHVWLAPLNAKKEMENIKDALIKADPKHRTVYEENYKKNAEKCEKLDERYKRTLGQIKRKEVITAHEAFGYLCRAYDLKQIGIEGIQSDSEPDAARMKEIIQFAKKHDVGTIFFEELVSPKVAETIAKEIGAKTAVLDTLEGMSDEDQKAGADYFSVMEENLRTLKKALDN</sequence>
<proteinExistence type="inferred from homology"/>
<keyword evidence="3" id="KW-0732">Signal</keyword>
<comment type="similarity">
    <text evidence="1 4">Belongs to the bacterial solute-binding protein 9 family.</text>
</comment>
<dbReference type="CDD" id="cd01017">
    <property type="entry name" value="AdcA"/>
    <property type="match status" value="1"/>
</dbReference>
<dbReference type="PROSITE" id="PS51257">
    <property type="entry name" value="PROKAR_LIPOPROTEIN"/>
    <property type="match status" value="1"/>
</dbReference>
<gene>
    <name evidence="5" type="ORF">H8S07_01655</name>
</gene>
<dbReference type="InterPro" id="IPR006127">
    <property type="entry name" value="ZnuA-like"/>
</dbReference>
<keyword evidence="6" id="KW-1185">Reference proteome</keyword>
<name>A0ABR7ERK8_9FIRM</name>
<dbReference type="PANTHER" id="PTHR42953">
    <property type="entry name" value="HIGH-AFFINITY ZINC UPTAKE SYSTEM PROTEIN ZNUA-RELATED"/>
    <property type="match status" value="1"/>
</dbReference>
<reference evidence="5 6" key="1">
    <citation type="submission" date="2020-08" db="EMBL/GenBank/DDBJ databases">
        <title>Genome public.</title>
        <authorList>
            <person name="Liu C."/>
            <person name="Sun Q."/>
        </authorList>
    </citation>
    <scope>NUCLEOTIDE SEQUENCE [LARGE SCALE GENOMIC DNA]</scope>
    <source>
        <strain evidence="5 6">NSJ-36</strain>
    </source>
</reference>
<organism evidence="5 6">
    <name type="scientific">Dorea hominis</name>
    <dbReference type="NCBI Taxonomy" id="2763040"/>
    <lineage>
        <taxon>Bacteria</taxon>
        <taxon>Bacillati</taxon>
        <taxon>Bacillota</taxon>
        <taxon>Clostridia</taxon>
        <taxon>Lachnospirales</taxon>
        <taxon>Lachnospiraceae</taxon>
        <taxon>Dorea</taxon>
    </lineage>
</organism>
<evidence type="ECO:0000256" key="1">
    <source>
        <dbReference type="ARBA" id="ARBA00011028"/>
    </source>
</evidence>
<dbReference type="Pfam" id="PF01297">
    <property type="entry name" value="ZnuA"/>
    <property type="match status" value="1"/>
</dbReference>
<dbReference type="Proteomes" id="UP000647235">
    <property type="component" value="Unassembled WGS sequence"/>
</dbReference>
<dbReference type="InterPro" id="IPR006129">
    <property type="entry name" value="AdhesinB"/>
</dbReference>
<accession>A0ABR7ERK8</accession>
<dbReference type="InterPro" id="IPR050492">
    <property type="entry name" value="Bact_metal-bind_prot9"/>
</dbReference>